<dbReference type="PANTHER" id="PTHR43408:SF2">
    <property type="entry name" value="FMN REDUCTASE (NADPH)"/>
    <property type="match status" value="1"/>
</dbReference>
<dbReference type="EMBL" id="JACIFP010000001">
    <property type="protein sequence ID" value="MBB4137642.1"/>
    <property type="molecule type" value="Genomic_DNA"/>
</dbReference>
<dbReference type="Proteomes" id="UP000551501">
    <property type="component" value="Unassembled WGS sequence"/>
</dbReference>
<dbReference type="EC" id="1.5.1.38" evidence="6"/>
<dbReference type="InterPro" id="IPR023932">
    <property type="entry name" value="CE1759_FMN_reduct"/>
</dbReference>
<protein>
    <submittedName>
        <fullName evidence="6">FMN reductase</fullName>
        <ecNumber evidence="6">1.5.1.38</ecNumber>
    </submittedName>
</protein>
<evidence type="ECO:0000256" key="4">
    <source>
        <dbReference type="SAM" id="MobiDB-lite"/>
    </source>
</evidence>
<name>A0A840F1A7_9ACTN</name>
<keyword evidence="1" id="KW-0285">Flavoprotein</keyword>
<dbReference type="InterPro" id="IPR051814">
    <property type="entry name" value="NAD(P)H-dep_FMN_reductase"/>
</dbReference>
<dbReference type="RefSeq" id="WP_183372477.1">
    <property type="nucleotide sequence ID" value="NZ_BAABHL010000001.1"/>
</dbReference>
<reference evidence="6 7" key="1">
    <citation type="submission" date="2020-08" db="EMBL/GenBank/DDBJ databases">
        <title>Sequencing the genomes of 1000 actinobacteria strains.</title>
        <authorList>
            <person name="Klenk H.-P."/>
        </authorList>
    </citation>
    <scope>NUCLEOTIDE SEQUENCE [LARGE SCALE GENOMIC DNA]</scope>
    <source>
        <strain evidence="6 7">DSM 45298</strain>
    </source>
</reference>
<accession>A0A840F1A7</accession>
<dbReference type="Pfam" id="PF03358">
    <property type="entry name" value="FMN_red"/>
    <property type="match status" value="1"/>
</dbReference>
<dbReference type="InterPro" id="IPR005025">
    <property type="entry name" value="FMN_Rdtase-like_dom"/>
</dbReference>
<dbReference type="NCBIfam" id="TIGR04037">
    <property type="entry name" value="LLM_duo_CE1759"/>
    <property type="match status" value="1"/>
</dbReference>
<gene>
    <name evidence="6" type="ORF">BKA16_004194</name>
</gene>
<feature type="domain" description="NADPH-dependent FMN reductase-like" evidence="5">
    <location>
        <begin position="4"/>
        <end position="151"/>
    </location>
</feature>
<keyword evidence="2" id="KW-0288">FMN</keyword>
<evidence type="ECO:0000259" key="5">
    <source>
        <dbReference type="Pfam" id="PF03358"/>
    </source>
</evidence>
<dbReference type="Gene3D" id="3.40.50.360">
    <property type="match status" value="1"/>
</dbReference>
<evidence type="ECO:0000313" key="7">
    <source>
        <dbReference type="Proteomes" id="UP000551501"/>
    </source>
</evidence>
<evidence type="ECO:0000256" key="1">
    <source>
        <dbReference type="ARBA" id="ARBA00022630"/>
    </source>
</evidence>
<sequence>MTRRVVVVNAGVSAASSTRLLSEQLAGAVEAAVSARGEQATIDYIDVASLARDLATAVTSGVASPQVRAAQDAIADADGLIVATPVFAASYSGIFKMFFDVLDPDALTGVPVLAAATAGTPRHSLVIDHAIRPLLAYLRAEVLPTGVFAATDDFGSPELGTRISRAGAELADRMMVGGSVAGFGGPTDGAAAPRRSGHPTDLGPVADFADLLRGHTGEK</sequence>
<dbReference type="AlphaFoldDB" id="A0A840F1A7"/>
<feature type="region of interest" description="Disordered" evidence="4">
    <location>
        <begin position="186"/>
        <end position="205"/>
    </location>
</feature>
<keyword evidence="3 6" id="KW-0560">Oxidoreductase</keyword>
<keyword evidence="7" id="KW-1185">Reference proteome</keyword>
<dbReference type="SUPFAM" id="SSF52218">
    <property type="entry name" value="Flavoproteins"/>
    <property type="match status" value="1"/>
</dbReference>
<dbReference type="InterPro" id="IPR029039">
    <property type="entry name" value="Flavoprotein-like_sf"/>
</dbReference>
<evidence type="ECO:0000313" key="6">
    <source>
        <dbReference type="EMBL" id="MBB4137642.1"/>
    </source>
</evidence>
<evidence type="ECO:0000256" key="3">
    <source>
        <dbReference type="ARBA" id="ARBA00023002"/>
    </source>
</evidence>
<dbReference type="GO" id="GO:0052873">
    <property type="term" value="F:FMN reductase (NADPH) activity"/>
    <property type="evidence" value="ECO:0007669"/>
    <property type="project" value="UniProtKB-EC"/>
</dbReference>
<dbReference type="PANTHER" id="PTHR43408">
    <property type="entry name" value="FMN REDUCTASE (NADPH)"/>
    <property type="match status" value="1"/>
</dbReference>
<evidence type="ECO:0000256" key="2">
    <source>
        <dbReference type="ARBA" id="ARBA00022643"/>
    </source>
</evidence>
<comment type="caution">
    <text evidence="6">The sequence shown here is derived from an EMBL/GenBank/DDBJ whole genome shotgun (WGS) entry which is preliminary data.</text>
</comment>
<proteinExistence type="predicted"/>
<organism evidence="6 7">
    <name type="scientific">Gordonia humi</name>
    <dbReference type="NCBI Taxonomy" id="686429"/>
    <lineage>
        <taxon>Bacteria</taxon>
        <taxon>Bacillati</taxon>
        <taxon>Actinomycetota</taxon>
        <taxon>Actinomycetes</taxon>
        <taxon>Mycobacteriales</taxon>
        <taxon>Gordoniaceae</taxon>
        <taxon>Gordonia</taxon>
    </lineage>
</organism>